<accession>A0A7S4T842</accession>
<sequence length="181" mass="19872">MGVAAGAPVFCDSEHARCTCGADELRYPSHARREDDWMSMEVTNSAVMNGERIDPWSTFKAEVEASKMVWNCMVSEEPPEKGYIADSATGNTVVWKADGFVLLDDPDTTKSLSMAEHQDGFGTEHADGPVLKPVVALKSTTHYLGPPADEGADDQKCVRPLIVRKQSQALIPIEEDERYIV</sequence>
<proteinExistence type="predicted"/>
<gene>
    <name evidence="1" type="ORF">AMON00008_LOCUS64310</name>
</gene>
<evidence type="ECO:0000313" key="1">
    <source>
        <dbReference type="EMBL" id="CAE4668301.1"/>
    </source>
</evidence>
<dbReference type="EMBL" id="HBNR01089635">
    <property type="protein sequence ID" value="CAE4668301.1"/>
    <property type="molecule type" value="Transcribed_RNA"/>
</dbReference>
<dbReference type="AlphaFoldDB" id="A0A7S4T842"/>
<name>A0A7S4T842_9DINO</name>
<protein>
    <submittedName>
        <fullName evidence="1">Uncharacterized protein</fullName>
    </submittedName>
</protein>
<reference evidence="1" key="1">
    <citation type="submission" date="2021-01" db="EMBL/GenBank/DDBJ databases">
        <authorList>
            <person name="Corre E."/>
            <person name="Pelletier E."/>
            <person name="Niang G."/>
            <person name="Scheremetjew M."/>
            <person name="Finn R."/>
            <person name="Kale V."/>
            <person name="Holt S."/>
            <person name="Cochrane G."/>
            <person name="Meng A."/>
            <person name="Brown T."/>
            <person name="Cohen L."/>
        </authorList>
    </citation>
    <scope>NUCLEOTIDE SEQUENCE</scope>
    <source>
        <strain evidence="1">CCMP3105</strain>
    </source>
</reference>
<organism evidence="1">
    <name type="scientific">Alexandrium monilatum</name>
    <dbReference type="NCBI Taxonomy" id="311494"/>
    <lineage>
        <taxon>Eukaryota</taxon>
        <taxon>Sar</taxon>
        <taxon>Alveolata</taxon>
        <taxon>Dinophyceae</taxon>
        <taxon>Gonyaulacales</taxon>
        <taxon>Pyrocystaceae</taxon>
        <taxon>Alexandrium</taxon>
    </lineage>
</organism>